<dbReference type="PANTHER" id="PTHR12829:SF7">
    <property type="entry name" value="N6-ADENOSINE-METHYLTRANSFERASE CATALYTIC SUBUNIT"/>
    <property type="match status" value="1"/>
</dbReference>
<keyword evidence="1" id="KW-0489">Methyltransferase</keyword>
<evidence type="ECO:0000313" key="6">
    <source>
        <dbReference type="Proteomes" id="UP000230709"/>
    </source>
</evidence>
<dbReference type="SUPFAM" id="SSF53335">
    <property type="entry name" value="S-adenosyl-L-methionine-dependent methyltransferases"/>
    <property type="match status" value="1"/>
</dbReference>
<evidence type="ECO:0000256" key="3">
    <source>
        <dbReference type="ARBA" id="ARBA00022691"/>
    </source>
</evidence>
<gene>
    <name evidence="5" type="ORF">CQW49_07475</name>
</gene>
<sequence length="334" mass="36687">MTALAHFDAARAALAEACRIDQARRIRDSAKAFEAYAREAKDGELMARALELSLLAERRAGELLITMAESGERDAGAGGDRKSRSRDGTVKTLAELGVSKKESAAWQQVARLGEQEFGAKLAATIGEARRALIATHAERQAAKKEARARREAELGAAQRALPDRRYGVVYADPEWRFEPWSRESGMDRAPDNHYPTSDLSTILARDVASIAAPDCALFLWATAPMLREGLATLVAWGFEYKSHCVWVKDRIGTGYWWRAKHELLLLGVRGDVPAPAMGLQLPSAIEAPVAEHSAKPDVFAELIEIYFPSLPKIELNRRGPARKGWDAWGNEAGS</sequence>
<dbReference type="STRING" id="595536.GCA_000178815_03658"/>
<keyword evidence="6" id="KW-1185">Reference proteome</keyword>
<dbReference type="GO" id="GO:0032259">
    <property type="term" value="P:methylation"/>
    <property type="evidence" value="ECO:0007669"/>
    <property type="project" value="UniProtKB-KW"/>
</dbReference>
<evidence type="ECO:0008006" key="7">
    <source>
        <dbReference type="Google" id="ProtNLM"/>
    </source>
</evidence>
<organism evidence="5 6">
    <name type="scientific">Methylosinus trichosporium (strain ATCC 35070 / NCIMB 11131 / UNIQEM 75 / OB3b)</name>
    <dbReference type="NCBI Taxonomy" id="595536"/>
    <lineage>
        <taxon>Bacteria</taxon>
        <taxon>Pseudomonadati</taxon>
        <taxon>Pseudomonadota</taxon>
        <taxon>Alphaproteobacteria</taxon>
        <taxon>Hyphomicrobiales</taxon>
        <taxon>Methylocystaceae</taxon>
        <taxon>Methylosinus</taxon>
    </lineage>
</organism>
<dbReference type="KEGG" id="mtw:CQW49_07475"/>
<keyword evidence="3" id="KW-0949">S-adenosyl-L-methionine</keyword>
<dbReference type="RefSeq" id="WP_003612612.1">
    <property type="nucleotide sequence ID" value="NZ_ADVE02000001.1"/>
</dbReference>
<dbReference type="InterPro" id="IPR029063">
    <property type="entry name" value="SAM-dependent_MTases_sf"/>
</dbReference>
<keyword evidence="2" id="KW-0808">Transferase</keyword>
<dbReference type="Pfam" id="PF05063">
    <property type="entry name" value="MT-A70"/>
    <property type="match status" value="1"/>
</dbReference>
<dbReference type="PROSITE" id="PS51143">
    <property type="entry name" value="MT_A70"/>
    <property type="match status" value="1"/>
</dbReference>
<dbReference type="Proteomes" id="UP000230709">
    <property type="component" value="Chromosome"/>
</dbReference>
<evidence type="ECO:0000256" key="2">
    <source>
        <dbReference type="ARBA" id="ARBA00022679"/>
    </source>
</evidence>
<comment type="similarity">
    <text evidence="4">Belongs to the MT-A70-like family.</text>
</comment>
<reference evidence="6" key="1">
    <citation type="submission" date="2017-10" db="EMBL/GenBank/DDBJ databases">
        <title>Completed PacBio SMRT sequence of Methylosinus trichosporium OB3b reveals presence of a third large plasmid.</title>
        <authorList>
            <person name="Charles T.C."/>
            <person name="Lynch M.D.J."/>
            <person name="Heil J.R."/>
            <person name="Cheng J."/>
        </authorList>
    </citation>
    <scope>NUCLEOTIDE SEQUENCE [LARGE SCALE GENOMIC DNA]</scope>
    <source>
        <strain evidence="6">OB3b</strain>
    </source>
</reference>
<dbReference type="PANTHER" id="PTHR12829">
    <property type="entry name" value="N6-ADENOSINE-METHYLTRANSFERASE"/>
    <property type="match status" value="1"/>
</dbReference>
<name>A0A2D2D5N5_METT3</name>
<accession>A0A2D2D5N5</accession>
<evidence type="ECO:0000256" key="1">
    <source>
        <dbReference type="ARBA" id="ARBA00022603"/>
    </source>
</evidence>
<protein>
    <recommendedName>
        <fullName evidence="7">MT-A70 family protein</fullName>
    </recommendedName>
</protein>
<evidence type="ECO:0000256" key="4">
    <source>
        <dbReference type="PROSITE-ProRule" id="PRU00489"/>
    </source>
</evidence>
<dbReference type="AlphaFoldDB" id="A0A2D2D5N5"/>
<dbReference type="GO" id="GO:0008168">
    <property type="term" value="F:methyltransferase activity"/>
    <property type="evidence" value="ECO:0007669"/>
    <property type="project" value="UniProtKB-KW"/>
</dbReference>
<dbReference type="EMBL" id="CP023737">
    <property type="protein sequence ID" value="ATQ70276.1"/>
    <property type="molecule type" value="Genomic_DNA"/>
</dbReference>
<evidence type="ECO:0000313" key="5">
    <source>
        <dbReference type="EMBL" id="ATQ70276.1"/>
    </source>
</evidence>
<proteinExistence type="inferred from homology"/>
<dbReference type="InterPro" id="IPR007757">
    <property type="entry name" value="MT-A70-like"/>
</dbReference>